<protein>
    <submittedName>
        <fullName evidence="4">NUDIX hydrolase</fullName>
    </submittedName>
</protein>
<reference evidence="5" key="1">
    <citation type="journal article" date="2019" name="Int. J. Syst. Evol. Microbiol.">
        <title>The Global Catalogue of Microorganisms (GCM) 10K type strain sequencing project: providing services to taxonomists for standard genome sequencing and annotation.</title>
        <authorList>
            <consortium name="The Broad Institute Genomics Platform"/>
            <consortium name="The Broad Institute Genome Sequencing Center for Infectious Disease"/>
            <person name="Wu L."/>
            <person name="Ma J."/>
        </authorList>
    </citation>
    <scope>NUCLEOTIDE SEQUENCE [LARGE SCALE GENOMIC DNA]</scope>
    <source>
        <strain evidence="5">NBRC 103632</strain>
    </source>
</reference>
<dbReference type="EMBL" id="BSPL01000012">
    <property type="protein sequence ID" value="GLS69916.1"/>
    <property type="molecule type" value="Genomic_DNA"/>
</dbReference>
<evidence type="ECO:0000256" key="1">
    <source>
        <dbReference type="ARBA" id="ARBA00001946"/>
    </source>
</evidence>
<dbReference type="Gene3D" id="3.90.79.10">
    <property type="entry name" value="Nucleoside Triphosphate Pyrophosphohydrolase"/>
    <property type="match status" value="1"/>
</dbReference>
<comment type="caution">
    <text evidence="4">The sequence shown here is derived from an EMBL/GenBank/DDBJ whole genome shotgun (WGS) entry which is preliminary data.</text>
</comment>
<accession>A0AA37TI31</accession>
<dbReference type="RefSeq" id="WP_238199354.1">
    <property type="nucleotide sequence ID" value="NZ_BPQZ01000035.1"/>
</dbReference>
<dbReference type="SUPFAM" id="SSF55811">
    <property type="entry name" value="Nudix"/>
    <property type="match status" value="1"/>
</dbReference>
<keyword evidence="5" id="KW-1185">Reference proteome</keyword>
<dbReference type="Proteomes" id="UP001157440">
    <property type="component" value="Unassembled WGS sequence"/>
</dbReference>
<dbReference type="Pfam" id="PF00293">
    <property type="entry name" value="NUDIX"/>
    <property type="match status" value="1"/>
</dbReference>
<dbReference type="InterPro" id="IPR015797">
    <property type="entry name" value="NUDIX_hydrolase-like_dom_sf"/>
</dbReference>
<sequence>MSFIPQHLYNQILEAIPIVCVDVAIVNDGCVLLVRRRDAPAKGQLWLPGGRVHKGETLRQAAARKALDETGIDCHVGPIIHTDETIFEDGPEGIAVHSVNTCFFLFSRQQSVEVNLDSHHEDWVWIDHIDPGLHPYVKLCLAAAGLDER</sequence>
<evidence type="ECO:0000259" key="3">
    <source>
        <dbReference type="PROSITE" id="PS51462"/>
    </source>
</evidence>
<keyword evidence="2 4" id="KW-0378">Hydrolase</keyword>
<organism evidence="4 5">
    <name type="scientific">Methylobacterium tardum</name>
    <dbReference type="NCBI Taxonomy" id="374432"/>
    <lineage>
        <taxon>Bacteria</taxon>
        <taxon>Pseudomonadati</taxon>
        <taxon>Pseudomonadota</taxon>
        <taxon>Alphaproteobacteria</taxon>
        <taxon>Hyphomicrobiales</taxon>
        <taxon>Methylobacteriaceae</taxon>
        <taxon>Methylobacterium</taxon>
    </lineage>
</organism>
<dbReference type="PANTHER" id="PTHR43046:SF14">
    <property type="entry name" value="MUTT_NUDIX FAMILY PROTEIN"/>
    <property type="match status" value="1"/>
</dbReference>
<dbReference type="InterPro" id="IPR000086">
    <property type="entry name" value="NUDIX_hydrolase_dom"/>
</dbReference>
<evidence type="ECO:0000313" key="5">
    <source>
        <dbReference type="Proteomes" id="UP001157440"/>
    </source>
</evidence>
<comment type="cofactor">
    <cofactor evidence="1">
        <name>Mg(2+)</name>
        <dbReference type="ChEBI" id="CHEBI:18420"/>
    </cofactor>
</comment>
<proteinExistence type="predicted"/>
<dbReference type="AlphaFoldDB" id="A0AA37TI31"/>
<dbReference type="PANTHER" id="PTHR43046">
    <property type="entry name" value="GDP-MANNOSE MANNOSYL HYDROLASE"/>
    <property type="match status" value="1"/>
</dbReference>
<gene>
    <name evidence="4" type="ORF">GCM10007890_19290</name>
</gene>
<name>A0AA37TI31_9HYPH</name>
<dbReference type="PROSITE" id="PS51462">
    <property type="entry name" value="NUDIX"/>
    <property type="match status" value="1"/>
</dbReference>
<evidence type="ECO:0000256" key="2">
    <source>
        <dbReference type="ARBA" id="ARBA00022801"/>
    </source>
</evidence>
<dbReference type="GO" id="GO:0016787">
    <property type="term" value="F:hydrolase activity"/>
    <property type="evidence" value="ECO:0007669"/>
    <property type="project" value="UniProtKB-KW"/>
</dbReference>
<evidence type="ECO:0000313" key="4">
    <source>
        <dbReference type="EMBL" id="GLS69916.1"/>
    </source>
</evidence>
<feature type="domain" description="Nudix hydrolase" evidence="3">
    <location>
        <begin position="16"/>
        <end position="147"/>
    </location>
</feature>